<gene>
    <name evidence="7" type="ORF">JRQ81_012281</name>
</gene>
<dbReference type="GO" id="GO:0005634">
    <property type="term" value="C:nucleus"/>
    <property type="evidence" value="ECO:0007669"/>
    <property type="project" value="UniProtKB-SubCell"/>
</dbReference>
<keyword evidence="5" id="KW-0539">Nucleus</keyword>
<dbReference type="AlphaFoldDB" id="A0A9Q0X5N7"/>
<accession>A0A9Q0X5N7</accession>
<comment type="caution">
    <text evidence="7">The sequence shown here is derived from an EMBL/GenBank/DDBJ whole genome shotgun (WGS) entry which is preliminary data.</text>
</comment>
<dbReference type="OrthoDB" id="9028775at2759"/>
<keyword evidence="2" id="KW-0479">Metal-binding</keyword>
<dbReference type="Proteomes" id="UP001142489">
    <property type="component" value="Unassembled WGS sequence"/>
</dbReference>
<proteinExistence type="predicted"/>
<organism evidence="7 8">
    <name type="scientific">Phrynocephalus forsythii</name>
    <dbReference type="NCBI Taxonomy" id="171643"/>
    <lineage>
        <taxon>Eukaryota</taxon>
        <taxon>Metazoa</taxon>
        <taxon>Chordata</taxon>
        <taxon>Craniata</taxon>
        <taxon>Vertebrata</taxon>
        <taxon>Euteleostomi</taxon>
        <taxon>Lepidosauria</taxon>
        <taxon>Squamata</taxon>
        <taxon>Bifurcata</taxon>
        <taxon>Unidentata</taxon>
        <taxon>Episquamata</taxon>
        <taxon>Toxicofera</taxon>
        <taxon>Iguania</taxon>
        <taxon>Acrodonta</taxon>
        <taxon>Agamidae</taxon>
        <taxon>Agaminae</taxon>
        <taxon>Phrynocephalus</taxon>
    </lineage>
</organism>
<evidence type="ECO:0000256" key="4">
    <source>
        <dbReference type="ARBA" id="ARBA00022833"/>
    </source>
</evidence>
<comment type="subcellular location">
    <subcellularLocation>
        <location evidence="1">Nucleus</location>
    </subcellularLocation>
</comment>
<keyword evidence="3" id="KW-0863">Zinc-finger</keyword>
<dbReference type="PANTHER" id="PTHR46481:SF10">
    <property type="entry name" value="ZINC FINGER BED DOMAIN-CONTAINING PROTEIN 39"/>
    <property type="match status" value="1"/>
</dbReference>
<evidence type="ECO:0000256" key="1">
    <source>
        <dbReference type="ARBA" id="ARBA00004123"/>
    </source>
</evidence>
<protein>
    <submittedName>
        <fullName evidence="7">Uncharacterized protein</fullName>
    </submittedName>
</protein>
<evidence type="ECO:0000256" key="6">
    <source>
        <dbReference type="SAM" id="MobiDB-lite"/>
    </source>
</evidence>
<sequence>MLLSSPVGRNRGAAEAAEMEAPPLAKRTAGAITTGAKSRQATLHGMLPLSGAQSMTPQAKGRAQEVTTRVVAEMVALSGLPLSFVESPGFLHLLKHLVPWYDPLSRGTLSHRVMPSLHQSVREKVRGQLSQASGRMIHFSSNMWTSGHHTYLSLTAHWWQPEDVRGGVAASEAGLQGEASVPPTGYRVVLLQARIMEDSTGRNISEELLSVLREWAPRGN</sequence>
<evidence type="ECO:0000313" key="7">
    <source>
        <dbReference type="EMBL" id="KAJ7303338.1"/>
    </source>
</evidence>
<evidence type="ECO:0000256" key="3">
    <source>
        <dbReference type="ARBA" id="ARBA00022771"/>
    </source>
</evidence>
<keyword evidence="8" id="KW-1185">Reference proteome</keyword>
<evidence type="ECO:0000256" key="5">
    <source>
        <dbReference type="ARBA" id="ARBA00023242"/>
    </source>
</evidence>
<dbReference type="InterPro" id="IPR052035">
    <property type="entry name" value="ZnF_BED_domain_contain"/>
</dbReference>
<name>A0A9Q0X5N7_9SAUR</name>
<feature type="region of interest" description="Disordered" evidence="6">
    <location>
        <begin position="1"/>
        <end position="26"/>
    </location>
</feature>
<evidence type="ECO:0000256" key="2">
    <source>
        <dbReference type="ARBA" id="ARBA00022723"/>
    </source>
</evidence>
<dbReference type="GO" id="GO:0008270">
    <property type="term" value="F:zinc ion binding"/>
    <property type="evidence" value="ECO:0007669"/>
    <property type="project" value="UniProtKB-KW"/>
</dbReference>
<reference evidence="7" key="1">
    <citation type="journal article" date="2023" name="DNA Res.">
        <title>Chromosome-level genome assembly of Phrynocephalus forsythii using third-generation DNA sequencing and Hi-C analysis.</title>
        <authorList>
            <person name="Qi Y."/>
            <person name="Zhao W."/>
            <person name="Zhao Y."/>
            <person name="Niu C."/>
            <person name="Cao S."/>
            <person name="Zhang Y."/>
        </authorList>
    </citation>
    <scope>NUCLEOTIDE SEQUENCE</scope>
    <source>
        <tissue evidence="7">Muscle</tissue>
    </source>
</reference>
<evidence type="ECO:0000313" key="8">
    <source>
        <dbReference type="Proteomes" id="UP001142489"/>
    </source>
</evidence>
<dbReference type="EMBL" id="JAPFRF010000024">
    <property type="protein sequence ID" value="KAJ7303338.1"/>
    <property type="molecule type" value="Genomic_DNA"/>
</dbReference>
<dbReference type="PANTHER" id="PTHR46481">
    <property type="entry name" value="ZINC FINGER BED DOMAIN-CONTAINING PROTEIN 4"/>
    <property type="match status" value="1"/>
</dbReference>
<keyword evidence="4" id="KW-0862">Zinc</keyword>